<dbReference type="InterPro" id="IPR010979">
    <property type="entry name" value="Ribosomal_uS13-like_H2TH"/>
</dbReference>
<evidence type="ECO:0000259" key="12">
    <source>
        <dbReference type="PROSITE" id="PS51068"/>
    </source>
</evidence>
<dbReference type="EMBL" id="BAABDL010000140">
    <property type="protein sequence ID" value="GAA4079441.1"/>
    <property type="molecule type" value="Genomic_DNA"/>
</dbReference>
<evidence type="ECO:0000256" key="11">
    <source>
        <dbReference type="ARBA" id="ARBA00044632"/>
    </source>
</evidence>
<keyword evidence="14" id="KW-1185">Reference proteome</keyword>
<name>A0ABP7W2F1_9BACI</name>
<dbReference type="SUPFAM" id="SSF46946">
    <property type="entry name" value="S13-like H2TH domain"/>
    <property type="match status" value="1"/>
</dbReference>
<comment type="catalytic activity">
    <reaction evidence="11">
        <text>2'-deoxyribonucleotide-(2'-deoxyribose 5'-phosphate)-2'-deoxyribonucleotide-DNA = a 3'-end 2'-deoxyribonucleotide-(2,3-dehydro-2,3-deoxyribose 5'-phosphate)-DNA + a 5'-end 5'-phospho-2'-deoxyribonucleoside-DNA + H(+)</text>
        <dbReference type="Rhea" id="RHEA:66592"/>
        <dbReference type="Rhea" id="RHEA-COMP:13180"/>
        <dbReference type="Rhea" id="RHEA-COMP:16897"/>
        <dbReference type="Rhea" id="RHEA-COMP:17067"/>
        <dbReference type="ChEBI" id="CHEBI:15378"/>
        <dbReference type="ChEBI" id="CHEBI:136412"/>
        <dbReference type="ChEBI" id="CHEBI:157695"/>
        <dbReference type="ChEBI" id="CHEBI:167181"/>
        <dbReference type="EC" id="4.2.99.18"/>
    </reaction>
</comment>
<dbReference type="InterPro" id="IPR012319">
    <property type="entry name" value="FPG_cat"/>
</dbReference>
<dbReference type="SMART" id="SM01232">
    <property type="entry name" value="H2TH"/>
    <property type="match status" value="1"/>
</dbReference>
<dbReference type="Pfam" id="PF06831">
    <property type="entry name" value="H2TH"/>
    <property type="match status" value="1"/>
</dbReference>
<keyword evidence="6" id="KW-0238">DNA-binding</keyword>
<comment type="similarity">
    <text evidence="2">Belongs to the FPG family.</text>
</comment>
<keyword evidence="8" id="KW-0456">Lyase</keyword>
<evidence type="ECO:0000313" key="14">
    <source>
        <dbReference type="Proteomes" id="UP001501734"/>
    </source>
</evidence>
<dbReference type="InterPro" id="IPR015886">
    <property type="entry name" value="H2TH_FPG"/>
</dbReference>
<keyword evidence="9" id="KW-0511">Multifunctional enzyme</keyword>
<evidence type="ECO:0000256" key="5">
    <source>
        <dbReference type="ARBA" id="ARBA00022801"/>
    </source>
</evidence>
<evidence type="ECO:0000256" key="7">
    <source>
        <dbReference type="ARBA" id="ARBA00023204"/>
    </source>
</evidence>
<evidence type="ECO:0000256" key="8">
    <source>
        <dbReference type="ARBA" id="ARBA00023239"/>
    </source>
</evidence>
<dbReference type="SUPFAM" id="SSF57716">
    <property type="entry name" value="Glucocorticoid receptor-like (DNA-binding domain)"/>
    <property type="match status" value="1"/>
</dbReference>
<keyword evidence="7" id="KW-0234">DNA repair</keyword>
<evidence type="ECO:0000313" key="13">
    <source>
        <dbReference type="EMBL" id="GAA4079441.1"/>
    </source>
</evidence>
<evidence type="ECO:0000256" key="2">
    <source>
        <dbReference type="ARBA" id="ARBA00009409"/>
    </source>
</evidence>
<protein>
    <submittedName>
        <fullName evidence="13">DNA-formamidopyrimidine glycosylase</fullName>
    </submittedName>
</protein>
<sequence>MPELPEVETVRQTLLKLVKDEVITTVDVYWPKIIKKPDDVVIFQQLLTGQSIVDINRKGKFLIFELDDYSLVSHLRMEGKYGIYSSDTEKDKHTHVIFHFESGRSMHYHDVRKFGTMHLFNKGEAERSLPLAQIGTDPFEPEYLFEEIFPKIKKSSRAIKNILLDQTIIAGLGNIYVDETLFRAKIHPLRSGTSLTETEGQLILREAKDTLAEAVKQGGTTIRSYTNSLGEIGMFQQELFVYGQTGAPCKTCGSEIEKFKVSIVVPTFVQAVN</sequence>
<dbReference type="Gene3D" id="3.20.190.10">
    <property type="entry name" value="MutM-like, N-terminal"/>
    <property type="match status" value="1"/>
</dbReference>
<evidence type="ECO:0000256" key="10">
    <source>
        <dbReference type="ARBA" id="ARBA00023295"/>
    </source>
</evidence>
<proteinExistence type="inferred from homology"/>
<evidence type="ECO:0000256" key="1">
    <source>
        <dbReference type="ARBA" id="ARBA00001668"/>
    </source>
</evidence>
<evidence type="ECO:0000256" key="3">
    <source>
        <dbReference type="ARBA" id="ARBA00011245"/>
    </source>
</evidence>
<evidence type="ECO:0000256" key="4">
    <source>
        <dbReference type="ARBA" id="ARBA00022763"/>
    </source>
</evidence>
<keyword evidence="4" id="KW-0227">DNA damage</keyword>
<organism evidence="13 14">
    <name type="scientific">Amphibacillus indicireducens</name>
    <dbReference type="NCBI Taxonomy" id="1076330"/>
    <lineage>
        <taxon>Bacteria</taxon>
        <taxon>Bacillati</taxon>
        <taxon>Bacillota</taxon>
        <taxon>Bacilli</taxon>
        <taxon>Bacillales</taxon>
        <taxon>Bacillaceae</taxon>
        <taxon>Amphibacillus</taxon>
    </lineage>
</organism>
<reference evidence="14" key="1">
    <citation type="journal article" date="2019" name="Int. J. Syst. Evol. Microbiol.">
        <title>The Global Catalogue of Microorganisms (GCM) 10K type strain sequencing project: providing services to taxonomists for standard genome sequencing and annotation.</title>
        <authorList>
            <consortium name="The Broad Institute Genomics Platform"/>
            <consortium name="The Broad Institute Genome Sequencing Center for Infectious Disease"/>
            <person name="Wu L."/>
            <person name="Ma J."/>
        </authorList>
    </citation>
    <scope>NUCLEOTIDE SEQUENCE [LARGE SCALE GENOMIC DNA]</scope>
    <source>
        <strain evidence="14">JCM 17250</strain>
    </source>
</reference>
<comment type="subunit">
    <text evidence="3">Monomer.</text>
</comment>
<dbReference type="NCBIfam" id="NF002211">
    <property type="entry name" value="PRK01103.1"/>
    <property type="match status" value="1"/>
</dbReference>
<dbReference type="InterPro" id="IPR020629">
    <property type="entry name" value="FPG_Glyclase"/>
</dbReference>
<dbReference type="RefSeq" id="WP_344913708.1">
    <property type="nucleotide sequence ID" value="NZ_BAABDL010000140.1"/>
</dbReference>
<evidence type="ECO:0000256" key="6">
    <source>
        <dbReference type="ARBA" id="ARBA00023125"/>
    </source>
</evidence>
<keyword evidence="5" id="KW-0378">Hydrolase</keyword>
<dbReference type="PROSITE" id="PS51068">
    <property type="entry name" value="FPG_CAT"/>
    <property type="match status" value="1"/>
</dbReference>
<dbReference type="PANTHER" id="PTHR22993">
    <property type="entry name" value="FORMAMIDOPYRIMIDINE-DNA GLYCOSYLASE"/>
    <property type="match status" value="1"/>
</dbReference>
<dbReference type="Proteomes" id="UP001501734">
    <property type="component" value="Unassembled WGS sequence"/>
</dbReference>
<accession>A0ABP7W2F1</accession>
<dbReference type="NCBIfam" id="TIGR00577">
    <property type="entry name" value="fpg"/>
    <property type="match status" value="1"/>
</dbReference>
<dbReference type="CDD" id="cd08966">
    <property type="entry name" value="EcFpg-like_N"/>
    <property type="match status" value="1"/>
</dbReference>
<evidence type="ECO:0000256" key="9">
    <source>
        <dbReference type="ARBA" id="ARBA00023268"/>
    </source>
</evidence>
<feature type="domain" description="Formamidopyrimidine-DNA glycosylase catalytic" evidence="12">
    <location>
        <begin position="2"/>
        <end position="115"/>
    </location>
</feature>
<comment type="catalytic activity">
    <reaction evidence="1">
        <text>Hydrolysis of DNA containing ring-opened 7-methylguanine residues, releasing 2,6-diamino-4-hydroxy-5-(N-methyl)formamidopyrimidine.</text>
        <dbReference type="EC" id="3.2.2.23"/>
    </reaction>
</comment>
<gene>
    <name evidence="13" type="primary">mutM</name>
    <name evidence="13" type="ORF">GCM10022410_24530</name>
</gene>
<comment type="caution">
    <text evidence="13">The sequence shown here is derived from an EMBL/GenBank/DDBJ whole genome shotgun (WGS) entry which is preliminary data.</text>
</comment>
<dbReference type="Gene3D" id="1.10.8.50">
    <property type="match status" value="1"/>
</dbReference>
<dbReference type="SUPFAM" id="SSF81624">
    <property type="entry name" value="N-terminal domain of MutM-like DNA repair proteins"/>
    <property type="match status" value="1"/>
</dbReference>
<dbReference type="SMART" id="SM00898">
    <property type="entry name" value="Fapy_DNA_glyco"/>
    <property type="match status" value="1"/>
</dbReference>
<dbReference type="Pfam" id="PF01149">
    <property type="entry name" value="Fapy_DNA_glyco"/>
    <property type="match status" value="1"/>
</dbReference>
<dbReference type="PANTHER" id="PTHR22993:SF9">
    <property type="entry name" value="FORMAMIDOPYRIMIDINE-DNA GLYCOSYLASE"/>
    <property type="match status" value="1"/>
</dbReference>
<keyword evidence="10" id="KW-0326">Glycosidase</keyword>
<dbReference type="InterPro" id="IPR035937">
    <property type="entry name" value="FPG_N"/>
</dbReference>